<protein>
    <submittedName>
        <fullName evidence="1">Uncharacterized protein</fullName>
    </submittedName>
</protein>
<evidence type="ECO:0000313" key="1">
    <source>
        <dbReference type="EMBL" id="PRQ09497.1"/>
    </source>
</evidence>
<sequence>MGHEMSCHQSNYSITVGGPVDPQSLSFETNSTITVTFIAPAGYSILGVVCDPQSTPPTNYPLPSVASPTVVFSNPNGEAVDFSVCVRDSSPDQAVGMRGPTTTIIFKPRTTCPT</sequence>
<dbReference type="Proteomes" id="UP000238823">
    <property type="component" value="Unassembled WGS sequence"/>
</dbReference>
<comment type="caution">
    <text evidence="1">The sequence shown here is derived from an EMBL/GenBank/DDBJ whole genome shotgun (WGS) entry which is preliminary data.</text>
</comment>
<reference evidence="1 2" key="1">
    <citation type="submission" date="2018-03" db="EMBL/GenBank/DDBJ databases">
        <title>Draft Genome Sequences of the Obligatory Marine Myxobacteria Enhygromyxa salina SWB007.</title>
        <authorList>
            <person name="Poehlein A."/>
            <person name="Moghaddam J.A."/>
            <person name="Harms H."/>
            <person name="Alanjari M."/>
            <person name="Koenig G.M."/>
            <person name="Daniel R."/>
            <person name="Schaeberle T.F."/>
        </authorList>
    </citation>
    <scope>NUCLEOTIDE SEQUENCE [LARGE SCALE GENOMIC DNA]</scope>
    <source>
        <strain evidence="1 2">SWB007</strain>
    </source>
</reference>
<dbReference type="EMBL" id="PVNL01000019">
    <property type="protein sequence ID" value="PRQ09497.1"/>
    <property type="molecule type" value="Genomic_DNA"/>
</dbReference>
<gene>
    <name evidence="1" type="ORF">ENSA7_07390</name>
</gene>
<evidence type="ECO:0000313" key="2">
    <source>
        <dbReference type="Proteomes" id="UP000238823"/>
    </source>
</evidence>
<proteinExistence type="predicted"/>
<organism evidence="1 2">
    <name type="scientific">Enhygromyxa salina</name>
    <dbReference type="NCBI Taxonomy" id="215803"/>
    <lineage>
        <taxon>Bacteria</taxon>
        <taxon>Pseudomonadati</taxon>
        <taxon>Myxococcota</taxon>
        <taxon>Polyangia</taxon>
        <taxon>Nannocystales</taxon>
        <taxon>Nannocystaceae</taxon>
        <taxon>Enhygromyxa</taxon>
    </lineage>
</organism>
<name>A0A2S9YWN3_9BACT</name>
<dbReference type="AlphaFoldDB" id="A0A2S9YWN3"/>
<accession>A0A2S9YWN3</accession>